<dbReference type="OrthoDB" id="21625at2759"/>
<evidence type="ECO:0000313" key="4">
    <source>
        <dbReference type="Proteomes" id="UP000308549"/>
    </source>
</evidence>
<evidence type="ECO:0000259" key="2">
    <source>
        <dbReference type="SMART" id="SM01273"/>
    </source>
</evidence>
<dbReference type="InterPro" id="IPR015362">
    <property type="entry name" value="WIBG_mago-bd"/>
</dbReference>
<feature type="domain" description="WIBG Mago-binding" evidence="2">
    <location>
        <begin position="18"/>
        <end position="44"/>
    </location>
</feature>
<dbReference type="GO" id="GO:0003723">
    <property type="term" value="F:RNA binding"/>
    <property type="evidence" value="ECO:0007669"/>
    <property type="project" value="TreeGrafter"/>
</dbReference>
<dbReference type="SMART" id="SM01273">
    <property type="entry name" value="Mago-bind"/>
    <property type="match status" value="1"/>
</dbReference>
<dbReference type="PANTHER" id="PTHR22959:SF0">
    <property type="entry name" value="PARTNER OF Y14 AND MAGO"/>
    <property type="match status" value="1"/>
</dbReference>
<reference evidence="3 4" key="1">
    <citation type="submission" date="2017-03" db="EMBL/GenBank/DDBJ databases">
        <title>Genomes of endolithic fungi from Antarctica.</title>
        <authorList>
            <person name="Coleine C."/>
            <person name="Masonjones S."/>
            <person name="Stajich J.E."/>
        </authorList>
    </citation>
    <scope>NUCLEOTIDE SEQUENCE [LARGE SCALE GENOMIC DNA]</scope>
    <source>
        <strain evidence="3 4">CCFEE 6315</strain>
    </source>
</reference>
<feature type="compositionally biased region" description="Basic and acidic residues" evidence="1">
    <location>
        <begin position="30"/>
        <end position="51"/>
    </location>
</feature>
<gene>
    <name evidence="3" type="ORF">B0A50_07199</name>
</gene>
<feature type="region of interest" description="Disordered" evidence="1">
    <location>
        <begin position="1"/>
        <end position="146"/>
    </location>
</feature>
<dbReference type="InterPro" id="IPR036348">
    <property type="entry name" value="WIBG_N_sf"/>
</dbReference>
<evidence type="ECO:0000256" key="1">
    <source>
        <dbReference type="SAM" id="MobiDB-lite"/>
    </source>
</evidence>
<protein>
    <recommendedName>
        <fullName evidence="2">WIBG Mago-binding domain-containing protein</fullName>
    </recommendedName>
</protein>
<dbReference type="Proteomes" id="UP000308549">
    <property type="component" value="Unassembled WGS sequence"/>
</dbReference>
<evidence type="ECO:0000313" key="3">
    <source>
        <dbReference type="EMBL" id="TKA23169.1"/>
    </source>
</evidence>
<dbReference type="EMBL" id="NAJL01000060">
    <property type="protein sequence ID" value="TKA23169.1"/>
    <property type="molecule type" value="Genomic_DNA"/>
</dbReference>
<feature type="compositionally biased region" description="Polar residues" evidence="1">
    <location>
        <begin position="1"/>
        <end position="11"/>
    </location>
</feature>
<dbReference type="GO" id="GO:0005737">
    <property type="term" value="C:cytoplasm"/>
    <property type="evidence" value="ECO:0007669"/>
    <property type="project" value="TreeGrafter"/>
</dbReference>
<dbReference type="AlphaFoldDB" id="A0A4V6WJN1"/>
<dbReference type="InterPro" id="IPR039333">
    <property type="entry name" value="PYM1"/>
</dbReference>
<organism evidence="3 4">
    <name type="scientific">Salinomyces thailandicus</name>
    <dbReference type="NCBI Taxonomy" id="706561"/>
    <lineage>
        <taxon>Eukaryota</taxon>
        <taxon>Fungi</taxon>
        <taxon>Dikarya</taxon>
        <taxon>Ascomycota</taxon>
        <taxon>Pezizomycotina</taxon>
        <taxon>Dothideomycetes</taxon>
        <taxon>Dothideomycetidae</taxon>
        <taxon>Mycosphaerellales</taxon>
        <taxon>Teratosphaeriaceae</taxon>
        <taxon>Salinomyces</taxon>
    </lineage>
</organism>
<accession>A0A4V6WJN1</accession>
<name>A0A4V6WJN1_9PEZI</name>
<dbReference type="SUPFAM" id="SSF101931">
    <property type="entry name" value="Pym (Within the bgcn gene intron protein, WIBG), N-terminal domain"/>
    <property type="match status" value="1"/>
</dbReference>
<dbReference type="GO" id="GO:0035145">
    <property type="term" value="C:exon-exon junction complex"/>
    <property type="evidence" value="ECO:0007669"/>
    <property type="project" value="TreeGrafter"/>
</dbReference>
<comment type="caution">
    <text evidence="3">The sequence shown here is derived from an EMBL/GenBank/DDBJ whole genome shotgun (WGS) entry which is preliminary data.</text>
</comment>
<proteinExistence type="predicted"/>
<sequence>MPPKPASSNSGIRRLPTGDSVIPASTRADGSLRKEIKVKPGYKPPEDVEVYRHHRAAGKGPRVVPGAEKAEKIESSGGRKRGRRKGGNGGAGAHVEREGGEETAQGEHAAVSVNGADELPQLSQQQQQQQQEADDPAKEARKVAKKLRQARELKARQVEGGDLLPEQAEKVARIEELAKQLEGLDVGEEGEVESERVGS</sequence>
<keyword evidence="4" id="KW-1185">Reference proteome</keyword>
<dbReference type="PANTHER" id="PTHR22959">
    <property type="entry name" value="PYM PROTEIN"/>
    <property type="match status" value="1"/>
</dbReference>
<dbReference type="Pfam" id="PF09282">
    <property type="entry name" value="Mago-bind"/>
    <property type="match status" value="1"/>
</dbReference>
<dbReference type="GO" id="GO:1903259">
    <property type="term" value="P:exon-exon junction complex disassembly"/>
    <property type="evidence" value="ECO:0007669"/>
    <property type="project" value="InterPro"/>
</dbReference>